<evidence type="ECO:0000259" key="12">
    <source>
        <dbReference type="SMART" id="SM01361"/>
    </source>
</evidence>
<feature type="chain" id="PRO_5028189776" evidence="9">
    <location>
        <begin position="39"/>
        <end position="1506"/>
    </location>
</feature>
<name>A0A6P7WYS6_9AMPH</name>
<evidence type="ECO:0000256" key="3">
    <source>
        <dbReference type="ARBA" id="ARBA00022525"/>
    </source>
</evidence>
<keyword evidence="7" id="KW-1015">Disulfide bond</keyword>
<dbReference type="InterPro" id="IPR047565">
    <property type="entry name" value="Alpha-macroglob_thiol-ester_cl"/>
</dbReference>
<evidence type="ECO:0000256" key="2">
    <source>
        <dbReference type="ARBA" id="ARBA00010952"/>
    </source>
</evidence>
<dbReference type="InterPro" id="IPR013783">
    <property type="entry name" value="Ig-like_fold"/>
</dbReference>
<proteinExistence type="inferred from homology"/>
<evidence type="ECO:0000256" key="4">
    <source>
        <dbReference type="ARBA" id="ARBA00022690"/>
    </source>
</evidence>
<comment type="similarity">
    <text evidence="2">Belongs to the protease inhibitor I39 (alpha-2-macroglobulin) family.</text>
</comment>
<dbReference type="InterPro" id="IPR014756">
    <property type="entry name" value="Ig_E-set"/>
</dbReference>
<dbReference type="Gene3D" id="1.50.10.20">
    <property type="match status" value="1"/>
</dbReference>
<feature type="domain" description="Alpha-2-macroglobulin bait region" evidence="10">
    <location>
        <begin position="466"/>
        <end position="616"/>
    </location>
</feature>
<dbReference type="SMART" id="SM01419">
    <property type="entry name" value="Thiol-ester_cl"/>
    <property type="match status" value="1"/>
</dbReference>
<dbReference type="Gene3D" id="2.60.40.1930">
    <property type="match status" value="2"/>
</dbReference>
<organism evidence="13 14">
    <name type="scientific">Microcaecilia unicolor</name>
    <dbReference type="NCBI Taxonomy" id="1415580"/>
    <lineage>
        <taxon>Eukaryota</taxon>
        <taxon>Metazoa</taxon>
        <taxon>Chordata</taxon>
        <taxon>Craniata</taxon>
        <taxon>Vertebrata</taxon>
        <taxon>Euteleostomi</taxon>
        <taxon>Amphibia</taxon>
        <taxon>Gymnophiona</taxon>
        <taxon>Siphonopidae</taxon>
        <taxon>Microcaecilia</taxon>
    </lineage>
</organism>
<evidence type="ECO:0000256" key="6">
    <source>
        <dbReference type="ARBA" id="ARBA00022900"/>
    </source>
</evidence>
<dbReference type="InterPro" id="IPR041813">
    <property type="entry name" value="A2M_TED"/>
</dbReference>
<dbReference type="Pfam" id="PF07678">
    <property type="entry name" value="TED_complement"/>
    <property type="match status" value="1"/>
</dbReference>
<feature type="domain" description="Alpha-macroglobulin receptor-binding" evidence="12">
    <location>
        <begin position="1414"/>
        <end position="1501"/>
    </location>
</feature>
<keyword evidence="3" id="KW-0964">Secreted</keyword>
<dbReference type="Pfam" id="PF17789">
    <property type="entry name" value="MG4"/>
    <property type="match status" value="1"/>
</dbReference>
<evidence type="ECO:0000256" key="1">
    <source>
        <dbReference type="ARBA" id="ARBA00004613"/>
    </source>
</evidence>
<dbReference type="FunFam" id="1.50.10.20:FF:000001">
    <property type="entry name" value="CD109 isoform 1"/>
    <property type="match status" value="1"/>
</dbReference>
<dbReference type="GO" id="GO:0005615">
    <property type="term" value="C:extracellular space"/>
    <property type="evidence" value="ECO:0007669"/>
    <property type="project" value="InterPro"/>
</dbReference>
<dbReference type="GeneID" id="115457681"/>
<dbReference type="InterPro" id="IPR040839">
    <property type="entry name" value="MG4"/>
</dbReference>
<dbReference type="Gene3D" id="2.60.40.690">
    <property type="entry name" value="Alpha-macroglobulin, receptor-binding domain"/>
    <property type="match status" value="1"/>
</dbReference>
<evidence type="ECO:0000256" key="8">
    <source>
        <dbReference type="ARBA" id="ARBA00023180"/>
    </source>
</evidence>
<dbReference type="Gene3D" id="2.60.120.1540">
    <property type="match status" value="1"/>
</dbReference>
<dbReference type="Pfam" id="PF17791">
    <property type="entry name" value="MG3"/>
    <property type="match status" value="1"/>
</dbReference>
<dbReference type="GO" id="GO:0004867">
    <property type="term" value="F:serine-type endopeptidase inhibitor activity"/>
    <property type="evidence" value="ECO:0007669"/>
    <property type="project" value="UniProtKB-KW"/>
</dbReference>
<dbReference type="Proteomes" id="UP000515156">
    <property type="component" value="Chromosome 14"/>
</dbReference>
<dbReference type="InterPro" id="IPR008930">
    <property type="entry name" value="Terpenoid_cyclase/PrenylTrfase"/>
</dbReference>
<dbReference type="CDD" id="cd02897">
    <property type="entry name" value="A2M_2"/>
    <property type="match status" value="1"/>
</dbReference>
<evidence type="ECO:0000313" key="14">
    <source>
        <dbReference type="RefSeq" id="XP_030043079.1"/>
    </source>
</evidence>
<keyword evidence="13" id="KW-1185">Reference proteome</keyword>
<dbReference type="PROSITE" id="PS00477">
    <property type="entry name" value="ALPHA_2_MACROGLOBULIN"/>
    <property type="match status" value="1"/>
</dbReference>
<dbReference type="OrthoDB" id="9998011at2759"/>
<dbReference type="InterPro" id="IPR011625">
    <property type="entry name" value="A2M_N_BRD"/>
</dbReference>
<dbReference type="Pfam" id="PF00207">
    <property type="entry name" value="A2M"/>
    <property type="match status" value="1"/>
</dbReference>
<dbReference type="Pfam" id="PF07677">
    <property type="entry name" value="A2M_recep"/>
    <property type="match status" value="1"/>
</dbReference>
<dbReference type="Pfam" id="PF01835">
    <property type="entry name" value="MG2"/>
    <property type="match status" value="1"/>
</dbReference>
<dbReference type="SMART" id="SM01360">
    <property type="entry name" value="A2M"/>
    <property type="match status" value="1"/>
</dbReference>
<dbReference type="InterPro" id="IPR002890">
    <property type="entry name" value="MG2"/>
</dbReference>
<keyword evidence="8" id="KW-0325">Glycoprotein</keyword>
<sequence>MTRVYSGGQGYRTQPNPFRDTMWIGALLCSLLLGPAVGEPTQLNYVTVLPAVLEYPSEQTACVHISSFQGTRDLDITLLQGSKKTSLLSKKIKEPVPFQCVNFQVPAPRKGKTEDVSKFQVKIHSEGDAAVTETKQVLIRQKQSRIFIQTDKPIYKPEDIVKFRIVALDKNFIASNTEHPLVELQDPKQNRIGQWTNVTPRQGIVDLSFPLSSEPTFGRYTISLKEAGATQTFDVEEYVLPKFEVVIQLPKVVSCLDNIINFKVCGRYTYGKPVQGTIQSTLCRKRLGQGVDLCEELKGQTDRTGCISADIEPSANFTSSSSEFSPTLEAQATLVEDGTGVEINATATSSIPPYIATVAFDDSQPYYKAKLHYSGKLKLKGADGKPLENKKVLLKVQMNGKQIEEPYTTDESGLVPFTLNTSSWGEETITVTGEYNAEEKCGEVSLPSQSAQIRLTPFSAESKSFVKLRSLDVSSLSCDKEEQIMVDYIIEVKDLEEQTKHLDFFYLVVGKGLIRHHGTRKRDVNSEALKGSFSITLPVSADTAPSAHVLVYAMLPNGKLVADGAQYKISKCFKNKVKLTFSEEESLPGSNVDLQLQAAPGSLCATHAVDQSVLLMRSESELSINSVYNLFPEESGYPQSVDEYSCASYFPRPWLRPRPVLTPERLEPDYIWPDFMRPRPVPTPELLEPDYIWPDFMRPFPRTTAFDTFQLFKDASLKILTNSRIKKCDQPLHFPNFAFGPAGSDRMLMPRIVSQSAPIFPLEKKKETVLISESVQEEKVLISESVQEEKVRQHFPESWLWDLVYTDSSGNLNLPVTVPDAITEWRASMFCTSDIGFGLSETSPLKVFKPFFVELTIPYSVKRTESFPLKATVFNYEKKCIMAEVTLLESSDFQLEPCSDCVYTNCLCASEAKTFTWNVTATKLGEVNFTVSAEALRTKKLCGVETPTVPKKGKRDTLIKHLLVQPEGILEEKTHSSLLCNGASEKVSLELPANIVEGSERAQVSVIADLMGRSLNNVDRLLAMPYGCGEQNMINFAPNVDILEYLGSTGQLTPEIKEKAKGFLESGYQRELNYKHNDGSYSAFGERDASGNTWLTAFVAKYFGRAKRIIFIDEKYITEAVNWLKSKQMESGCFQSVGKLIDNNMQGGVDDINSLSAYIIAVLLDLGIKSNDKMVQDAFRCLESSATNASSLYTKALLACAYTLAENEVKGSELLEQLEAQAITSGGKKYWSQTPEKAECETFWCQPRSVDTELTGYVLLARMSKKTVSAEDIATAMPVVRWLTGKQNAYGGFTSTQDTVVALQALAKYAKVTYSPSDEITLSVKHKDTVIREFSVNNENRLLLQQEMLSDIPGDYTLQISGKGCLYAQTALRYNVPPPSTHQTFLLDLELSAKDCNTLRIKIATSYIGNRARSNMALIEVKMLSGFIPVKDTVRWLQKHPVVKRTETKHNIVILYLEELSDETQTFTFLVEKDIPVKGLKPATVKIYDYYKPEDFAVREYNSPCA</sequence>
<comment type="subcellular location">
    <subcellularLocation>
        <location evidence="1">Secreted</location>
    </subcellularLocation>
</comment>
<evidence type="ECO:0000313" key="13">
    <source>
        <dbReference type="Proteomes" id="UP000515156"/>
    </source>
</evidence>
<dbReference type="KEGG" id="muo:115457681"/>
<dbReference type="InterPro" id="IPR019742">
    <property type="entry name" value="MacrogloblnA2_CS"/>
</dbReference>
<protein>
    <submittedName>
        <fullName evidence="14">Alpha-2-macroglobulin-like protein 1 isoform X1</fullName>
    </submittedName>
</protein>
<dbReference type="RefSeq" id="XP_030043079.1">
    <property type="nucleotide sequence ID" value="XM_030187219.1"/>
</dbReference>
<gene>
    <name evidence="14" type="primary">LOC115457681</name>
</gene>
<dbReference type="PANTHER" id="PTHR11412:SF185">
    <property type="entry name" value="ALPHA-2-MACROGLOBULIN-LIKE PROTEIN 1"/>
    <property type="match status" value="1"/>
</dbReference>
<dbReference type="SMART" id="SM01361">
    <property type="entry name" value="A2M_recep"/>
    <property type="match status" value="1"/>
</dbReference>
<evidence type="ECO:0000256" key="5">
    <source>
        <dbReference type="ARBA" id="ARBA00022729"/>
    </source>
</evidence>
<dbReference type="SMART" id="SM01359">
    <property type="entry name" value="A2M_N_2"/>
    <property type="match status" value="1"/>
</dbReference>
<reference evidence="14" key="1">
    <citation type="submission" date="2025-08" db="UniProtKB">
        <authorList>
            <consortium name="RefSeq"/>
        </authorList>
    </citation>
    <scope>IDENTIFICATION</scope>
</reference>
<dbReference type="InterPro" id="IPR001599">
    <property type="entry name" value="Macroglobln_a2"/>
</dbReference>
<keyword evidence="6" id="KW-0722">Serine protease inhibitor</keyword>
<evidence type="ECO:0000259" key="10">
    <source>
        <dbReference type="SMART" id="SM01359"/>
    </source>
</evidence>
<dbReference type="SUPFAM" id="SSF49410">
    <property type="entry name" value="Alpha-macroglobulin receptor domain"/>
    <property type="match status" value="1"/>
</dbReference>
<dbReference type="InterPro" id="IPR011626">
    <property type="entry name" value="Alpha-macroglobulin_TED"/>
</dbReference>
<dbReference type="InterPro" id="IPR009048">
    <property type="entry name" value="A-macroglobulin_rcpt-bd"/>
</dbReference>
<keyword evidence="4" id="KW-0646">Protease inhibitor</keyword>
<dbReference type="SUPFAM" id="SSF48239">
    <property type="entry name" value="Terpenoid cyclases/Protein prenyltransferases"/>
    <property type="match status" value="1"/>
</dbReference>
<dbReference type="Gene3D" id="2.60.40.10">
    <property type="entry name" value="Immunoglobulins"/>
    <property type="match status" value="2"/>
</dbReference>
<dbReference type="Gene3D" id="2.60.40.1940">
    <property type="match status" value="1"/>
</dbReference>
<dbReference type="InterPro" id="IPR036595">
    <property type="entry name" value="A-macroglobulin_rcpt-bd_sf"/>
</dbReference>
<dbReference type="SUPFAM" id="SSF81296">
    <property type="entry name" value="E set domains"/>
    <property type="match status" value="1"/>
</dbReference>
<accession>A0A6P7WYS6</accession>
<evidence type="ECO:0000256" key="9">
    <source>
        <dbReference type="SAM" id="SignalP"/>
    </source>
</evidence>
<dbReference type="InterPro" id="IPR041555">
    <property type="entry name" value="MG3"/>
</dbReference>
<feature type="domain" description="Alpha-2-macroglobulin" evidence="11">
    <location>
        <begin position="798"/>
        <end position="887"/>
    </location>
</feature>
<evidence type="ECO:0000259" key="11">
    <source>
        <dbReference type="SMART" id="SM01360"/>
    </source>
</evidence>
<dbReference type="Gene3D" id="2.20.130.20">
    <property type="match status" value="2"/>
</dbReference>
<dbReference type="Pfam" id="PF07703">
    <property type="entry name" value="A2M_BRD"/>
    <property type="match status" value="1"/>
</dbReference>
<dbReference type="PANTHER" id="PTHR11412">
    <property type="entry name" value="MACROGLOBULIN / COMPLEMENT"/>
    <property type="match status" value="1"/>
</dbReference>
<dbReference type="FunFam" id="2.60.40.1930:FF:000001">
    <property type="entry name" value="CD109 isoform 3"/>
    <property type="match status" value="1"/>
</dbReference>
<dbReference type="InterPro" id="IPR050473">
    <property type="entry name" value="A2M/Complement_sys"/>
</dbReference>
<dbReference type="InParanoid" id="A0A6P7WYS6"/>
<feature type="signal peptide" evidence="9">
    <location>
        <begin position="1"/>
        <end position="38"/>
    </location>
</feature>
<keyword evidence="5 9" id="KW-0732">Signal</keyword>
<evidence type="ECO:0000256" key="7">
    <source>
        <dbReference type="ARBA" id="ARBA00023157"/>
    </source>
</evidence>